<proteinExistence type="predicted"/>
<organism evidence="1 2">
    <name type="scientific">Irpex rosettiformis</name>
    <dbReference type="NCBI Taxonomy" id="378272"/>
    <lineage>
        <taxon>Eukaryota</taxon>
        <taxon>Fungi</taxon>
        <taxon>Dikarya</taxon>
        <taxon>Basidiomycota</taxon>
        <taxon>Agaricomycotina</taxon>
        <taxon>Agaricomycetes</taxon>
        <taxon>Polyporales</taxon>
        <taxon>Irpicaceae</taxon>
        <taxon>Irpex</taxon>
    </lineage>
</organism>
<accession>A0ACB8UIX4</accession>
<dbReference type="EMBL" id="MU274900">
    <property type="protein sequence ID" value="KAI0094332.1"/>
    <property type="molecule type" value="Genomic_DNA"/>
</dbReference>
<name>A0ACB8UIX4_9APHY</name>
<dbReference type="Proteomes" id="UP001055072">
    <property type="component" value="Unassembled WGS sequence"/>
</dbReference>
<comment type="caution">
    <text evidence="1">The sequence shown here is derived from an EMBL/GenBank/DDBJ whole genome shotgun (WGS) entry which is preliminary data.</text>
</comment>
<evidence type="ECO:0000313" key="2">
    <source>
        <dbReference type="Proteomes" id="UP001055072"/>
    </source>
</evidence>
<gene>
    <name evidence="1" type="ORF">BDY19DRAFT_14458</name>
</gene>
<evidence type="ECO:0000313" key="1">
    <source>
        <dbReference type="EMBL" id="KAI0094332.1"/>
    </source>
</evidence>
<sequence>MDASVVSSVVGELPIESKTKAGNNDRTPENTKRKGWWTRQLSKVLGRGTSKAHTRKSQNRSSTRSLPISRRPLKGHSVIKLNLSPSTFIDPRPTLVEDNTPHLLSLARVVPLESSTKRKLDDDVENIPYHSQSPVKKKHRNEKDQRPTPTTSNSETLATSRTKAEKEKQRQKEKKKRQRAAKRLRTEKEYNVLILDFRRKEPHKDIKRFCVNLPLERVSKTLRGGSVSGNFRGNDLEVNNTVPVSLAVLLQSPEARSMYECLQRPLYFDQTCTHEVEALKQSLNDSAASSKLKIIEVPTQPVKLDPDLEHPPQCPTFGLDALHAIQHALNDVEEPHHLESSQNSEDKIKYLLKPVLKRLGFENILVTNGWKWKEKIGLRSTLDQRTHEYVPNSDVAIVLDDGSSKILVPFEVHPAGSQSNNTPDMDLSERVRLLIQGSYISLRDSRPSVVLYLTRDRQMETIIIFRTEGMSDQEKFCYYAEKRPFYSRAARIQTLSQVINLVYTRSRC</sequence>
<protein>
    <submittedName>
        <fullName evidence="1">Uncharacterized protein</fullName>
    </submittedName>
</protein>
<reference evidence="1" key="1">
    <citation type="journal article" date="2021" name="Environ. Microbiol.">
        <title>Gene family expansions and transcriptome signatures uncover fungal adaptations to wood decay.</title>
        <authorList>
            <person name="Hage H."/>
            <person name="Miyauchi S."/>
            <person name="Viragh M."/>
            <person name="Drula E."/>
            <person name="Min B."/>
            <person name="Chaduli D."/>
            <person name="Navarro D."/>
            <person name="Favel A."/>
            <person name="Norest M."/>
            <person name="Lesage-Meessen L."/>
            <person name="Balint B."/>
            <person name="Merenyi Z."/>
            <person name="de Eugenio L."/>
            <person name="Morin E."/>
            <person name="Martinez A.T."/>
            <person name="Baldrian P."/>
            <person name="Stursova M."/>
            <person name="Martinez M.J."/>
            <person name="Novotny C."/>
            <person name="Magnuson J.K."/>
            <person name="Spatafora J.W."/>
            <person name="Maurice S."/>
            <person name="Pangilinan J."/>
            <person name="Andreopoulos W."/>
            <person name="LaButti K."/>
            <person name="Hundley H."/>
            <person name="Na H."/>
            <person name="Kuo A."/>
            <person name="Barry K."/>
            <person name="Lipzen A."/>
            <person name="Henrissat B."/>
            <person name="Riley R."/>
            <person name="Ahrendt S."/>
            <person name="Nagy L.G."/>
            <person name="Grigoriev I.V."/>
            <person name="Martin F."/>
            <person name="Rosso M.N."/>
        </authorList>
    </citation>
    <scope>NUCLEOTIDE SEQUENCE</scope>
    <source>
        <strain evidence="1">CBS 384.51</strain>
    </source>
</reference>
<keyword evidence="2" id="KW-1185">Reference proteome</keyword>